<keyword evidence="4" id="KW-1133">Transmembrane helix</keyword>
<dbReference type="Proteomes" id="UP000243217">
    <property type="component" value="Unassembled WGS sequence"/>
</dbReference>
<dbReference type="Gene3D" id="2.170.300.10">
    <property type="entry name" value="Tie2 ligand-binding domain superfamily"/>
    <property type="match status" value="1"/>
</dbReference>
<reference evidence="6 7" key="1">
    <citation type="journal article" date="2014" name="Genome Biol. Evol.">
        <title>The secreted proteins of Achlya hypogyna and Thraustotheca clavata identify the ancestral oomycete secretome and reveal gene acquisitions by horizontal gene transfer.</title>
        <authorList>
            <person name="Misner I."/>
            <person name="Blouin N."/>
            <person name="Leonard G."/>
            <person name="Richards T.A."/>
            <person name="Lane C.E."/>
        </authorList>
    </citation>
    <scope>NUCLEOTIDE SEQUENCE [LARGE SCALE GENOMIC DNA]</scope>
    <source>
        <strain evidence="6 7">ATCC 34112</strain>
    </source>
</reference>
<feature type="domain" description="EGF-like" evidence="5">
    <location>
        <begin position="381"/>
        <end position="415"/>
    </location>
</feature>
<proteinExistence type="predicted"/>
<evidence type="ECO:0000313" key="7">
    <source>
        <dbReference type="Proteomes" id="UP000243217"/>
    </source>
</evidence>
<dbReference type="Gene3D" id="2.10.25.10">
    <property type="entry name" value="Laminin"/>
    <property type="match status" value="2"/>
</dbReference>
<evidence type="ECO:0000256" key="1">
    <source>
        <dbReference type="ARBA" id="ARBA00022729"/>
    </source>
</evidence>
<sequence>MVTKVFTTFLCVCCWLHGATVGVAIGDALDLQHFFLLSIGVFFAITVIYPTSRRLAVSALFLACAVFLSSLVKSLAFFRAPNHHSALPDVGHDFLPAIPIPPSFLLQLVLGATITFVALHPMRSIILRRFLLIYATLLMARTLVAIMTFLPDSNPTCFVEEKNPSAKEVIQHFLLSRRSISEWIRSQTNITHVQCRDTIYCGHSTLLIMCAMVWHTYYHRVESPVNWVKSIVWATAITAMVSSLARRETYTLDAVLSTYFAVTGWATYHRLANDVLTGQTFTCVWLIDKVIVYPLVEWMEEEEQVKKPRTSFSVMRLLSAFLLGITTPCIVTASLCPNDCSGHGQCLFQGVCQCSRSYYGADCSYIKCPMGNAWADYTLATDNAHNLAVCSNMGTCDATTGLCTCIPGFTGAACDRMSCNCNSRGTCLSMNQYALTKDPGLGIINPYTTNWDANKIYGCQCDAPYMGYSCTEFQCPTGDDPLTGMIQDPNGVQYNEKQGGSFTLTFRGFTTAPILATDSSVIMQAKLLALPSISGIAVTYSGITQQACTILGNTITVEFTQDFSDVPSLVGNAAQLTLSTAGVQPKLTIVTTVQGTKENAYCSNRGVCDRTSGICTCFTNYFSSDGNGNIGKRGDCGAAVGAITQCPGAVLACSGHGICQGPPTYACVCASGFQGGDCSEQLCPMGNSWFDIPMGPNAAHQLAECSNVGTCDRTKGVCVCDSRFTGASCNRLLCPNSCSGHGTCLTMQNLAPLSTINGAPQAFTYGATPNNYATWDFNQVQGCSCNPGWEGADCSKKSCPTGDDPMTYWDLIGLPQVNAVQTLICTATTGTFTLSFRGAQTTALPYTISSSTLTAILSSIQAFGQVTVTYSNGQVACTANGANTIAITFLTVFGALPSIQYTLNGVTSIVIFNDGTSGSVIGTKENALCSNRGHCDYTNGLCVCHTGFTSSDGYGRPGSRGDCGFMEPIYLNSAGQYANSIN</sequence>
<evidence type="ECO:0000256" key="4">
    <source>
        <dbReference type="SAM" id="Phobius"/>
    </source>
</evidence>
<protein>
    <submittedName>
        <fullName evidence="6">Tenascin</fullName>
    </submittedName>
</protein>
<dbReference type="EMBL" id="JNBS01002758">
    <property type="protein sequence ID" value="OQR89395.1"/>
    <property type="molecule type" value="Genomic_DNA"/>
</dbReference>
<dbReference type="InterPro" id="IPR025749">
    <property type="entry name" value="Sphingomyelin_synth-like_dom"/>
</dbReference>
<dbReference type="PROSITE" id="PS50026">
    <property type="entry name" value="EGF_3"/>
    <property type="match status" value="3"/>
</dbReference>
<feature type="disulfide bond" evidence="3">
    <location>
        <begin position="405"/>
        <end position="414"/>
    </location>
</feature>
<feature type="disulfide bond" evidence="3">
    <location>
        <begin position="336"/>
        <end position="346"/>
    </location>
</feature>
<dbReference type="InterPro" id="IPR000742">
    <property type="entry name" value="EGF"/>
</dbReference>
<dbReference type="OrthoDB" id="442731at2759"/>
<feature type="disulfide bond" evidence="3">
    <location>
        <begin position="354"/>
        <end position="363"/>
    </location>
</feature>
<dbReference type="STRING" id="74557.A0A1V9YUC9"/>
<evidence type="ECO:0000256" key="2">
    <source>
        <dbReference type="ARBA" id="ARBA00023157"/>
    </source>
</evidence>
<feature type="transmembrane region" description="Helical" evidence="4">
    <location>
        <begin position="98"/>
        <end position="119"/>
    </location>
</feature>
<feature type="disulfide bond" evidence="3">
    <location>
        <begin position="669"/>
        <end position="678"/>
    </location>
</feature>
<organism evidence="6 7">
    <name type="scientific">Thraustotheca clavata</name>
    <dbReference type="NCBI Taxonomy" id="74557"/>
    <lineage>
        <taxon>Eukaryota</taxon>
        <taxon>Sar</taxon>
        <taxon>Stramenopiles</taxon>
        <taxon>Oomycota</taxon>
        <taxon>Saprolegniomycetes</taxon>
        <taxon>Saprolegniales</taxon>
        <taxon>Achlyaceae</taxon>
        <taxon>Thraustotheca</taxon>
    </lineage>
</organism>
<dbReference type="PROSITE" id="PS00022">
    <property type="entry name" value="EGF_1"/>
    <property type="match status" value="4"/>
</dbReference>
<keyword evidence="3" id="KW-0245">EGF-like domain</keyword>
<accession>A0A1V9YUC9</accession>
<feature type="transmembrane region" description="Helical" evidence="4">
    <location>
        <begin position="34"/>
        <end position="52"/>
    </location>
</feature>
<name>A0A1V9YUC9_9STRA</name>
<keyword evidence="4" id="KW-0472">Membrane</keyword>
<comment type="caution">
    <text evidence="6">The sequence shown here is derived from an EMBL/GenBank/DDBJ whole genome shotgun (WGS) entry which is preliminary data.</text>
</comment>
<dbReference type="Pfam" id="PF07974">
    <property type="entry name" value="EGF_2"/>
    <property type="match status" value="3"/>
</dbReference>
<dbReference type="PANTHER" id="PTHR14949">
    <property type="entry name" value="EGF-LIKE-DOMAIN, MULTIPLE 7, 8"/>
    <property type="match status" value="1"/>
</dbReference>
<dbReference type="Gene3D" id="2.60.120.260">
    <property type="entry name" value="Galactose-binding domain-like"/>
    <property type="match status" value="1"/>
</dbReference>
<dbReference type="PANTHER" id="PTHR14949:SF56">
    <property type="entry name" value="EGF-LIKE-DOMAIN, MULTIPLE 7"/>
    <property type="match status" value="1"/>
</dbReference>
<keyword evidence="7" id="KW-1185">Reference proteome</keyword>
<dbReference type="AlphaFoldDB" id="A0A1V9YUC9"/>
<dbReference type="CDD" id="cd00055">
    <property type="entry name" value="EGF_Lam"/>
    <property type="match status" value="1"/>
</dbReference>
<feature type="transmembrane region" description="Helical" evidence="4">
    <location>
        <begin position="59"/>
        <end position="78"/>
    </location>
</feature>
<feature type="domain" description="EGF-like" evidence="5">
    <location>
        <begin position="332"/>
        <end position="364"/>
    </location>
</feature>
<gene>
    <name evidence="6" type="ORF">THRCLA_09763</name>
</gene>
<dbReference type="InterPro" id="IPR002049">
    <property type="entry name" value="LE_dom"/>
</dbReference>
<dbReference type="InterPro" id="IPR013111">
    <property type="entry name" value="EGF_extracell"/>
</dbReference>
<keyword evidence="2 3" id="KW-1015">Disulfide bond</keyword>
<keyword evidence="4" id="KW-0812">Transmembrane</keyword>
<dbReference type="PROSITE" id="PS01186">
    <property type="entry name" value="EGF_2"/>
    <property type="match status" value="2"/>
</dbReference>
<keyword evidence="1" id="KW-0732">Signal</keyword>
<dbReference type="SMART" id="SM00181">
    <property type="entry name" value="EGF"/>
    <property type="match status" value="5"/>
</dbReference>
<dbReference type="Pfam" id="PF14360">
    <property type="entry name" value="PAP2_C"/>
    <property type="match status" value="1"/>
</dbReference>
<comment type="caution">
    <text evidence="3">Lacks conserved residue(s) required for the propagation of feature annotation.</text>
</comment>
<dbReference type="PRINTS" id="PR00011">
    <property type="entry name" value="EGFLAMININ"/>
</dbReference>
<evidence type="ECO:0000256" key="3">
    <source>
        <dbReference type="PROSITE-ProRule" id="PRU00076"/>
    </source>
</evidence>
<evidence type="ECO:0000313" key="6">
    <source>
        <dbReference type="EMBL" id="OQR89395.1"/>
    </source>
</evidence>
<feature type="transmembrane region" description="Helical" evidence="4">
    <location>
        <begin position="131"/>
        <end position="150"/>
    </location>
</feature>
<evidence type="ECO:0000259" key="5">
    <source>
        <dbReference type="PROSITE" id="PS50026"/>
    </source>
</evidence>
<feature type="domain" description="EGF-like" evidence="5">
    <location>
        <begin position="642"/>
        <end position="679"/>
    </location>
</feature>
<dbReference type="InterPro" id="IPR050969">
    <property type="entry name" value="Dev_Signal_Modulators"/>
</dbReference>